<dbReference type="EMBL" id="OZ034819">
    <property type="protein sequence ID" value="CAL1396663.1"/>
    <property type="molecule type" value="Genomic_DNA"/>
</dbReference>
<proteinExistence type="predicted"/>
<dbReference type="InterPro" id="IPR025558">
    <property type="entry name" value="DUF4283"/>
</dbReference>
<protein>
    <recommendedName>
        <fullName evidence="1">DUF4283 domain-containing protein</fullName>
    </recommendedName>
</protein>
<dbReference type="Pfam" id="PF14111">
    <property type="entry name" value="DUF4283"/>
    <property type="match status" value="1"/>
</dbReference>
<evidence type="ECO:0000259" key="1">
    <source>
        <dbReference type="Pfam" id="PF14111"/>
    </source>
</evidence>
<keyword evidence="3" id="KW-1185">Reference proteome</keyword>
<feature type="domain" description="DUF4283" evidence="1">
    <location>
        <begin position="20"/>
        <end position="99"/>
    </location>
</feature>
<dbReference type="AlphaFoldDB" id="A0AAV2FEH1"/>
<dbReference type="Proteomes" id="UP001497516">
    <property type="component" value="Chromosome 6"/>
</dbReference>
<organism evidence="2 3">
    <name type="scientific">Linum trigynum</name>
    <dbReference type="NCBI Taxonomy" id="586398"/>
    <lineage>
        <taxon>Eukaryota</taxon>
        <taxon>Viridiplantae</taxon>
        <taxon>Streptophyta</taxon>
        <taxon>Embryophyta</taxon>
        <taxon>Tracheophyta</taxon>
        <taxon>Spermatophyta</taxon>
        <taxon>Magnoliopsida</taxon>
        <taxon>eudicotyledons</taxon>
        <taxon>Gunneridae</taxon>
        <taxon>Pentapetalae</taxon>
        <taxon>rosids</taxon>
        <taxon>fabids</taxon>
        <taxon>Malpighiales</taxon>
        <taxon>Linaceae</taxon>
        <taxon>Linum</taxon>
    </lineage>
</organism>
<sequence>MRRFFPDETPQSTGGTLLRLVGRIFGDREVSKRAMVGMINGAWSHLCEPTIREVPKIRNTFVFIFNLKEELDRAWEGRPWQVFGNTLQLKQWEESIRPQNVNFDLADF</sequence>
<accession>A0AAV2FEH1</accession>
<reference evidence="2 3" key="1">
    <citation type="submission" date="2024-04" db="EMBL/GenBank/DDBJ databases">
        <authorList>
            <person name="Fracassetti M."/>
        </authorList>
    </citation>
    <scope>NUCLEOTIDE SEQUENCE [LARGE SCALE GENOMIC DNA]</scope>
</reference>
<evidence type="ECO:0000313" key="2">
    <source>
        <dbReference type="EMBL" id="CAL1396663.1"/>
    </source>
</evidence>
<name>A0AAV2FEH1_9ROSI</name>
<evidence type="ECO:0000313" key="3">
    <source>
        <dbReference type="Proteomes" id="UP001497516"/>
    </source>
</evidence>
<gene>
    <name evidence="2" type="ORF">LTRI10_LOCUS37018</name>
</gene>